<keyword evidence="2 5" id="KW-0227">DNA damage</keyword>
<proteinExistence type="inferred from homology"/>
<dbReference type="InterPro" id="IPR036995">
    <property type="entry name" value="MPG_sf"/>
</dbReference>
<dbReference type="Proteomes" id="UP000199391">
    <property type="component" value="Unassembled WGS sequence"/>
</dbReference>
<dbReference type="InterPro" id="IPR011034">
    <property type="entry name" value="Formyl_transferase-like_C_sf"/>
</dbReference>
<dbReference type="CDD" id="cd00540">
    <property type="entry name" value="AAG"/>
    <property type="match status" value="1"/>
</dbReference>
<evidence type="ECO:0000256" key="5">
    <source>
        <dbReference type="HAMAP-Rule" id="MF_00527"/>
    </source>
</evidence>
<dbReference type="AlphaFoldDB" id="A0A1I7JVD4"/>
<dbReference type="STRING" id="1035707.SAMN05216552_101359"/>
<sequence>MIANMTSRNTTVLAGIDFNAPSFVVAPQLIGTTVLVNGAGGRIVEVEAYDRDDPASHTYGGPSARNAAMFGPPAHAYVYLSHGIHWCLNFVCQEEGHGAGVLIRAIEPLRGLEAMRVRRGQLDERMLCSGPGKLCQAMAVTREHNGLSLAGAPFALAARDPAVEVAVVAGPRIGISKAVEVPWRFGEAGSRFLSRPFR</sequence>
<dbReference type="NCBIfam" id="NF002003">
    <property type="entry name" value="PRK00802.1-3"/>
    <property type="match status" value="1"/>
</dbReference>
<dbReference type="EMBL" id="FPBO01000013">
    <property type="protein sequence ID" value="SFU89182.1"/>
    <property type="molecule type" value="Genomic_DNA"/>
</dbReference>
<evidence type="ECO:0000256" key="2">
    <source>
        <dbReference type="ARBA" id="ARBA00022763"/>
    </source>
</evidence>
<dbReference type="FunFam" id="3.10.300.10:FF:000001">
    <property type="entry name" value="Putative 3-methyladenine DNA glycosylase"/>
    <property type="match status" value="1"/>
</dbReference>
<dbReference type="Gene3D" id="3.10.300.10">
    <property type="entry name" value="Methylpurine-DNA glycosylase (MPG)"/>
    <property type="match status" value="1"/>
</dbReference>
<accession>A0A1I7JVD4</accession>
<dbReference type="GO" id="GO:0003677">
    <property type="term" value="F:DNA binding"/>
    <property type="evidence" value="ECO:0007669"/>
    <property type="project" value="InterPro"/>
</dbReference>
<evidence type="ECO:0000313" key="7">
    <source>
        <dbReference type="Proteomes" id="UP000199391"/>
    </source>
</evidence>
<evidence type="ECO:0000256" key="3">
    <source>
        <dbReference type="ARBA" id="ARBA00022801"/>
    </source>
</evidence>
<dbReference type="PANTHER" id="PTHR10429">
    <property type="entry name" value="DNA-3-METHYLADENINE GLYCOSYLASE"/>
    <property type="match status" value="1"/>
</dbReference>
<gene>
    <name evidence="6" type="ORF">SAMN05216552_101359</name>
</gene>
<dbReference type="InterPro" id="IPR003180">
    <property type="entry name" value="MPG"/>
</dbReference>
<dbReference type="NCBIfam" id="TIGR00567">
    <property type="entry name" value="3mg"/>
    <property type="match status" value="1"/>
</dbReference>
<protein>
    <recommendedName>
        <fullName evidence="5">Putative 3-methyladenine DNA glycosylase</fullName>
        <ecNumber evidence="5">3.2.2.-</ecNumber>
    </recommendedName>
</protein>
<keyword evidence="3 5" id="KW-0378">Hydrolase</keyword>
<organism evidence="6 7">
    <name type="scientific">Pseudoduganella namucuonensis</name>
    <dbReference type="NCBI Taxonomy" id="1035707"/>
    <lineage>
        <taxon>Bacteria</taxon>
        <taxon>Pseudomonadati</taxon>
        <taxon>Pseudomonadota</taxon>
        <taxon>Betaproteobacteria</taxon>
        <taxon>Burkholderiales</taxon>
        <taxon>Oxalobacteraceae</taxon>
        <taxon>Telluria group</taxon>
        <taxon>Pseudoduganella</taxon>
    </lineage>
</organism>
<evidence type="ECO:0000256" key="1">
    <source>
        <dbReference type="ARBA" id="ARBA00009232"/>
    </source>
</evidence>
<keyword evidence="7" id="KW-1185">Reference proteome</keyword>
<dbReference type="HAMAP" id="MF_00527">
    <property type="entry name" value="3MGH"/>
    <property type="match status" value="1"/>
</dbReference>
<keyword evidence="4 5" id="KW-0234">DNA repair</keyword>
<dbReference type="Pfam" id="PF02245">
    <property type="entry name" value="Pur_DNA_glyco"/>
    <property type="match status" value="1"/>
</dbReference>
<dbReference type="GO" id="GO:0006284">
    <property type="term" value="P:base-excision repair"/>
    <property type="evidence" value="ECO:0007669"/>
    <property type="project" value="InterPro"/>
</dbReference>
<dbReference type="SUPFAM" id="SSF50486">
    <property type="entry name" value="FMT C-terminal domain-like"/>
    <property type="match status" value="1"/>
</dbReference>
<reference evidence="7" key="1">
    <citation type="submission" date="2016-10" db="EMBL/GenBank/DDBJ databases">
        <authorList>
            <person name="Varghese N."/>
            <person name="Submissions S."/>
        </authorList>
    </citation>
    <scope>NUCLEOTIDE SEQUENCE [LARGE SCALE GENOMIC DNA]</scope>
    <source>
        <strain evidence="7">CGMCC 1.11014</strain>
    </source>
</reference>
<name>A0A1I7JVD4_9BURK</name>
<evidence type="ECO:0000256" key="4">
    <source>
        <dbReference type="ARBA" id="ARBA00023204"/>
    </source>
</evidence>
<dbReference type="EC" id="3.2.2.-" evidence="5"/>
<dbReference type="PANTHER" id="PTHR10429:SF0">
    <property type="entry name" value="DNA-3-METHYLADENINE GLYCOSYLASE"/>
    <property type="match status" value="1"/>
</dbReference>
<comment type="similarity">
    <text evidence="1 5">Belongs to the DNA glycosylase MPG family.</text>
</comment>
<evidence type="ECO:0000313" key="6">
    <source>
        <dbReference type="EMBL" id="SFU89182.1"/>
    </source>
</evidence>
<dbReference type="GO" id="GO:0003905">
    <property type="term" value="F:alkylbase DNA N-glycosylase activity"/>
    <property type="evidence" value="ECO:0007669"/>
    <property type="project" value="InterPro"/>
</dbReference>